<feature type="region of interest" description="Disordered" evidence="1">
    <location>
        <begin position="1"/>
        <end position="22"/>
    </location>
</feature>
<accession>A0A919MGU1</accession>
<dbReference type="Proteomes" id="UP000598174">
    <property type="component" value="Unassembled WGS sequence"/>
</dbReference>
<comment type="caution">
    <text evidence="2">The sequence shown here is derived from an EMBL/GenBank/DDBJ whole genome shotgun (WGS) entry which is preliminary data.</text>
</comment>
<gene>
    <name evidence="2" type="ORF">Afe05nite_69930</name>
</gene>
<evidence type="ECO:0000313" key="3">
    <source>
        <dbReference type="Proteomes" id="UP000598174"/>
    </source>
</evidence>
<sequence>MTMRAAATTPEQDATGGHRLARPSLDDARAAVHSLYGPHTGDIWQNLLFTAGLTGNETSSAAMDRMVAVMQAAEPLVQLCARGLQVRVSAYRSLAAKAQDQRESR</sequence>
<protein>
    <submittedName>
        <fullName evidence="2">Uncharacterized protein</fullName>
    </submittedName>
</protein>
<reference evidence="2" key="1">
    <citation type="submission" date="2021-01" db="EMBL/GenBank/DDBJ databases">
        <title>Whole genome shotgun sequence of Actinoplanes ferrugineus NBRC 15555.</title>
        <authorList>
            <person name="Komaki H."/>
            <person name="Tamura T."/>
        </authorList>
    </citation>
    <scope>NUCLEOTIDE SEQUENCE</scope>
    <source>
        <strain evidence="2">NBRC 15555</strain>
    </source>
</reference>
<dbReference type="EMBL" id="BOMM01000063">
    <property type="protein sequence ID" value="GIE15153.1"/>
    <property type="molecule type" value="Genomic_DNA"/>
</dbReference>
<dbReference type="AlphaFoldDB" id="A0A919MGU1"/>
<keyword evidence="3" id="KW-1185">Reference proteome</keyword>
<dbReference type="RefSeq" id="WP_203821532.1">
    <property type="nucleotide sequence ID" value="NZ_BAAABP010000085.1"/>
</dbReference>
<proteinExistence type="predicted"/>
<organism evidence="2 3">
    <name type="scientific">Paractinoplanes ferrugineus</name>
    <dbReference type="NCBI Taxonomy" id="113564"/>
    <lineage>
        <taxon>Bacteria</taxon>
        <taxon>Bacillati</taxon>
        <taxon>Actinomycetota</taxon>
        <taxon>Actinomycetes</taxon>
        <taxon>Micromonosporales</taxon>
        <taxon>Micromonosporaceae</taxon>
        <taxon>Paractinoplanes</taxon>
    </lineage>
</organism>
<evidence type="ECO:0000313" key="2">
    <source>
        <dbReference type="EMBL" id="GIE15153.1"/>
    </source>
</evidence>
<evidence type="ECO:0000256" key="1">
    <source>
        <dbReference type="SAM" id="MobiDB-lite"/>
    </source>
</evidence>
<name>A0A919MGU1_9ACTN</name>